<dbReference type="AlphaFoldDB" id="I3S7D1"/>
<reference evidence="1" key="1">
    <citation type="submission" date="2012-05" db="EMBL/GenBank/DDBJ databases">
        <authorList>
            <person name="Krishnakumar V."/>
            <person name="Cheung F."/>
            <person name="Xiao Y."/>
            <person name="Chan A."/>
            <person name="Moskal W.A."/>
            <person name="Town C.D."/>
        </authorList>
    </citation>
    <scope>NUCLEOTIDE SEQUENCE</scope>
</reference>
<dbReference type="EMBL" id="BT136378">
    <property type="protein sequence ID" value="AFK36173.1"/>
    <property type="molecule type" value="mRNA"/>
</dbReference>
<name>I3S7D1_MEDTR</name>
<protein>
    <submittedName>
        <fullName evidence="1">Uncharacterized protein</fullName>
    </submittedName>
</protein>
<organism evidence="1">
    <name type="scientific">Medicago truncatula</name>
    <name type="common">Barrel medic</name>
    <name type="synonym">Medicago tribuloides</name>
    <dbReference type="NCBI Taxonomy" id="3880"/>
    <lineage>
        <taxon>Eukaryota</taxon>
        <taxon>Viridiplantae</taxon>
        <taxon>Streptophyta</taxon>
        <taxon>Embryophyta</taxon>
        <taxon>Tracheophyta</taxon>
        <taxon>Spermatophyta</taxon>
        <taxon>Magnoliopsida</taxon>
        <taxon>eudicotyledons</taxon>
        <taxon>Gunneridae</taxon>
        <taxon>Pentapetalae</taxon>
        <taxon>rosids</taxon>
        <taxon>fabids</taxon>
        <taxon>Fabales</taxon>
        <taxon>Fabaceae</taxon>
        <taxon>Papilionoideae</taxon>
        <taxon>50 kb inversion clade</taxon>
        <taxon>NPAAA clade</taxon>
        <taxon>Hologalegina</taxon>
        <taxon>IRL clade</taxon>
        <taxon>Trifolieae</taxon>
        <taxon>Medicago</taxon>
    </lineage>
</organism>
<evidence type="ECO:0000313" key="1">
    <source>
        <dbReference type="EMBL" id="AFK36173.1"/>
    </source>
</evidence>
<accession>I3S7D1</accession>
<proteinExistence type="evidence at transcript level"/>
<dbReference type="AntiFam" id="ANF00280">
    <property type="entry name" value="Spurious ORF (shadow ORF of PyrG)"/>
</dbReference>
<sequence>MNQTEVARAYAVRKLAKCFNKGHRLDVPYSSTQFNDTNISRAFFSINRYLCYTFYPLLDSICDVWNNLDSFAKIISSSFLLNNRLINFSSCDIIVAG</sequence>